<organism evidence="1 2">
    <name type="scientific">Pseudomonas fluorescens</name>
    <dbReference type="NCBI Taxonomy" id="294"/>
    <lineage>
        <taxon>Bacteria</taxon>
        <taxon>Pseudomonadati</taxon>
        <taxon>Pseudomonadota</taxon>
        <taxon>Gammaproteobacteria</taxon>
        <taxon>Pseudomonadales</taxon>
        <taxon>Pseudomonadaceae</taxon>
        <taxon>Pseudomonas</taxon>
    </lineage>
</organism>
<dbReference type="InterPro" id="IPR016024">
    <property type="entry name" value="ARM-type_fold"/>
</dbReference>
<dbReference type="Gene3D" id="1.25.10.10">
    <property type="entry name" value="Leucine-rich Repeat Variant"/>
    <property type="match status" value="1"/>
</dbReference>
<proteinExistence type="predicted"/>
<reference evidence="1 2" key="1">
    <citation type="submission" date="2018-03" db="EMBL/GenBank/DDBJ databases">
        <title>Complete genome sequence of Pseudomonas fluorescens sp. G7.</title>
        <authorList>
            <person name="Gao C.-H."/>
            <person name="Li Z."/>
            <person name="Cai P."/>
        </authorList>
    </citation>
    <scope>NUCLEOTIDE SEQUENCE [LARGE SCALE GENOMIC DNA]</scope>
    <source>
        <strain evidence="1 2">G7</strain>
    </source>
</reference>
<dbReference type="EMBL" id="CP027561">
    <property type="protein sequence ID" value="QJP98541.1"/>
    <property type="molecule type" value="Genomic_DNA"/>
</dbReference>
<sequence>MNNYLNPAQAPALLYALNSIMALVARQRVDHAPTYTAARTVLQSPEIRDEVFADFLVRQGKAARYLFMLLLETDFDSQRLLRSALAHRELTVRLAAVSVCQDLPPAQASPLLLEALSRPGAKVRVNILRALLPLSDDPGQLLPMALLDPSPAIRSLARWAAPRYGIDATKVLAQRLSQDFPTRKREWLGVLGLAAELEIGLQKHWLTEALSSIYPSVRQAAVRVLGDEDLSLMLGALSDPSEKVYLAAYALSDKQPWAVLNTRVAAKLDYEWHDLPPQRSRAILRLMSSWQQVAYLLKRLEAEPVVETFWLRQVDLWCDRQYQVVDPITSKDQRNALVQRLRALAASRLIQSDRVALFTN</sequence>
<dbReference type="InterPro" id="IPR011989">
    <property type="entry name" value="ARM-like"/>
</dbReference>
<dbReference type="Proteomes" id="UP000501669">
    <property type="component" value="Chromosome"/>
</dbReference>
<name>A0A7Z3CAC7_PSEFL</name>
<protein>
    <submittedName>
        <fullName evidence="1">PBS lyase</fullName>
    </submittedName>
</protein>
<dbReference type="GO" id="GO:0016829">
    <property type="term" value="F:lyase activity"/>
    <property type="evidence" value="ECO:0007669"/>
    <property type="project" value="UniProtKB-KW"/>
</dbReference>
<dbReference type="SUPFAM" id="SSF48371">
    <property type="entry name" value="ARM repeat"/>
    <property type="match status" value="1"/>
</dbReference>
<gene>
    <name evidence="1" type="ORF">C6Y56_12305</name>
</gene>
<dbReference type="AlphaFoldDB" id="A0A7Z3CAC7"/>
<evidence type="ECO:0000313" key="2">
    <source>
        <dbReference type="Proteomes" id="UP000501669"/>
    </source>
</evidence>
<evidence type="ECO:0000313" key="1">
    <source>
        <dbReference type="EMBL" id="QJP98541.1"/>
    </source>
</evidence>
<keyword evidence="1" id="KW-0456">Lyase</keyword>
<accession>A0A7Z3CAC7</accession>